<evidence type="ECO:0000259" key="2">
    <source>
        <dbReference type="PROSITE" id="PS50110"/>
    </source>
</evidence>
<dbReference type="PANTHER" id="PTHR45526">
    <property type="entry name" value="TRANSCRIPTIONAL REGULATORY PROTEIN DPIA"/>
    <property type="match status" value="1"/>
</dbReference>
<dbReference type="SMART" id="SM00850">
    <property type="entry name" value="LytTR"/>
    <property type="match status" value="1"/>
</dbReference>
<comment type="caution">
    <text evidence="4">The sequence shown here is derived from an EMBL/GenBank/DDBJ whole genome shotgun (WGS) entry which is preliminary data.</text>
</comment>
<accession>A0A3P1BHC5</accession>
<dbReference type="Pfam" id="PF00072">
    <property type="entry name" value="Response_reg"/>
    <property type="match status" value="1"/>
</dbReference>
<dbReference type="Proteomes" id="UP000271925">
    <property type="component" value="Unassembled WGS sequence"/>
</dbReference>
<evidence type="ECO:0000259" key="3">
    <source>
        <dbReference type="PROSITE" id="PS50930"/>
    </source>
</evidence>
<dbReference type="EMBL" id="RQJO01000011">
    <property type="protein sequence ID" value="RRB00024.1"/>
    <property type="molecule type" value="Genomic_DNA"/>
</dbReference>
<proteinExistence type="predicted"/>
<gene>
    <name evidence="4" type="ORF">EHT25_25710</name>
</gene>
<dbReference type="InterPro" id="IPR051271">
    <property type="entry name" value="2C-system_Tx_regulators"/>
</dbReference>
<protein>
    <submittedName>
        <fullName evidence="4">DNA-binding response regulator</fullName>
    </submittedName>
</protein>
<organism evidence="4 5">
    <name type="scientific">Larkinella rosea</name>
    <dbReference type="NCBI Taxonomy" id="2025312"/>
    <lineage>
        <taxon>Bacteria</taxon>
        <taxon>Pseudomonadati</taxon>
        <taxon>Bacteroidota</taxon>
        <taxon>Cytophagia</taxon>
        <taxon>Cytophagales</taxon>
        <taxon>Spirosomataceae</taxon>
        <taxon>Larkinella</taxon>
    </lineage>
</organism>
<sequence length="233" mass="26278">MNQRQCLIVEDSAAAVAVLEEYMSRVPFFLPPDVCKSVAEAMVLLQTKKYDLIFLDMHLPDLMGLELLRGFPEPLPVIVTSAHPDFAVDSFDLNVADYLVKPFTLIRFMKAVNRALNVRCASVDPLDPPYTFLKAGHTVQRFDYNDIDYLQAYGVYCKIVNQQKVTAVNETISSLEAILPSQLFLRIHKSYIVNLAKITSYSFRQITLGTTQIPIGAAYRDNFQGFLTSLGNR</sequence>
<feature type="domain" description="HTH LytTR-type" evidence="3">
    <location>
        <begin position="133"/>
        <end position="198"/>
    </location>
</feature>
<keyword evidence="5" id="KW-1185">Reference proteome</keyword>
<keyword evidence="1" id="KW-0597">Phosphoprotein</keyword>
<dbReference type="Gene3D" id="3.40.50.2300">
    <property type="match status" value="1"/>
</dbReference>
<dbReference type="InterPro" id="IPR011006">
    <property type="entry name" value="CheY-like_superfamily"/>
</dbReference>
<dbReference type="Pfam" id="PF04397">
    <property type="entry name" value="LytTR"/>
    <property type="match status" value="1"/>
</dbReference>
<evidence type="ECO:0000256" key="1">
    <source>
        <dbReference type="PROSITE-ProRule" id="PRU00169"/>
    </source>
</evidence>
<dbReference type="RefSeq" id="WP_124878055.1">
    <property type="nucleotide sequence ID" value="NZ_RQJO01000011.1"/>
</dbReference>
<dbReference type="PROSITE" id="PS50110">
    <property type="entry name" value="RESPONSE_REGULATORY"/>
    <property type="match status" value="1"/>
</dbReference>
<evidence type="ECO:0000313" key="5">
    <source>
        <dbReference type="Proteomes" id="UP000271925"/>
    </source>
</evidence>
<dbReference type="SMART" id="SM00448">
    <property type="entry name" value="REC"/>
    <property type="match status" value="1"/>
</dbReference>
<dbReference type="Gene3D" id="2.40.50.1020">
    <property type="entry name" value="LytTr DNA-binding domain"/>
    <property type="match status" value="1"/>
</dbReference>
<evidence type="ECO:0000313" key="4">
    <source>
        <dbReference type="EMBL" id="RRB00024.1"/>
    </source>
</evidence>
<feature type="domain" description="Response regulatory" evidence="2">
    <location>
        <begin position="5"/>
        <end position="116"/>
    </location>
</feature>
<feature type="modified residue" description="4-aspartylphosphate" evidence="1">
    <location>
        <position position="56"/>
    </location>
</feature>
<dbReference type="OrthoDB" id="983052at2"/>
<keyword evidence="4" id="KW-0238">DNA-binding</keyword>
<dbReference type="GO" id="GO:0000156">
    <property type="term" value="F:phosphorelay response regulator activity"/>
    <property type="evidence" value="ECO:0007669"/>
    <property type="project" value="TreeGrafter"/>
</dbReference>
<dbReference type="SUPFAM" id="SSF52172">
    <property type="entry name" value="CheY-like"/>
    <property type="match status" value="1"/>
</dbReference>
<dbReference type="PANTHER" id="PTHR45526:SF1">
    <property type="entry name" value="TRANSCRIPTIONAL REGULATORY PROTEIN DCUR-RELATED"/>
    <property type="match status" value="1"/>
</dbReference>
<dbReference type="AlphaFoldDB" id="A0A3P1BHC5"/>
<dbReference type="InterPro" id="IPR001789">
    <property type="entry name" value="Sig_transdc_resp-reg_receiver"/>
</dbReference>
<dbReference type="PROSITE" id="PS50930">
    <property type="entry name" value="HTH_LYTTR"/>
    <property type="match status" value="1"/>
</dbReference>
<name>A0A3P1BHC5_9BACT</name>
<dbReference type="InterPro" id="IPR007492">
    <property type="entry name" value="LytTR_DNA-bd_dom"/>
</dbReference>
<reference evidence="4 5" key="1">
    <citation type="submission" date="2018-11" db="EMBL/GenBank/DDBJ databases">
        <authorList>
            <person name="Zhou Z."/>
            <person name="Wang G."/>
        </authorList>
    </citation>
    <scope>NUCLEOTIDE SEQUENCE [LARGE SCALE GENOMIC DNA]</scope>
    <source>
        <strain evidence="4 5">KCTC52004</strain>
    </source>
</reference>
<dbReference type="GO" id="GO:0003677">
    <property type="term" value="F:DNA binding"/>
    <property type="evidence" value="ECO:0007669"/>
    <property type="project" value="UniProtKB-KW"/>
</dbReference>